<keyword evidence="2" id="KW-0812">Transmembrane</keyword>
<organism evidence="3 4">
    <name type="scientific">Parascedosporium putredinis</name>
    <dbReference type="NCBI Taxonomy" id="1442378"/>
    <lineage>
        <taxon>Eukaryota</taxon>
        <taxon>Fungi</taxon>
        <taxon>Dikarya</taxon>
        <taxon>Ascomycota</taxon>
        <taxon>Pezizomycotina</taxon>
        <taxon>Sordariomycetes</taxon>
        <taxon>Hypocreomycetidae</taxon>
        <taxon>Microascales</taxon>
        <taxon>Microascaceae</taxon>
        <taxon>Parascedosporium</taxon>
    </lineage>
</organism>
<keyword evidence="4" id="KW-1185">Reference proteome</keyword>
<evidence type="ECO:0000313" key="4">
    <source>
        <dbReference type="Proteomes" id="UP000838763"/>
    </source>
</evidence>
<dbReference type="Proteomes" id="UP000838763">
    <property type="component" value="Unassembled WGS sequence"/>
</dbReference>
<comment type="caution">
    <text evidence="3">The sequence shown here is derived from an EMBL/GenBank/DDBJ whole genome shotgun (WGS) entry which is preliminary data.</text>
</comment>
<accession>A0A9P1H7C5</accession>
<dbReference type="OrthoDB" id="3358048at2759"/>
<reference evidence="3" key="1">
    <citation type="submission" date="2022-11" db="EMBL/GenBank/DDBJ databases">
        <authorList>
            <person name="Scott C."/>
            <person name="Bruce N."/>
        </authorList>
    </citation>
    <scope>NUCLEOTIDE SEQUENCE</scope>
</reference>
<dbReference type="EMBL" id="CALLCH030000017">
    <property type="protein sequence ID" value="CAI4218194.1"/>
    <property type="molecule type" value="Genomic_DNA"/>
</dbReference>
<gene>
    <name evidence="3" type="ORF">PPNO1_LOCUS7789</name>
</gene>
<proteinExistence type="predicted"/>
<keyword evidence="2" id="KW-1133">Transmembrane helix</keyword>
<dbReference type="AlphaFoldDB" id="A0A9P1H7C5"/>
<sequence length="158" mass="17317">MEQEPLTTRLRKPFAYQDSDSDSLPSAIDEEEQESLIQNLSLKNSSQNTTFRQLLIAIPILSAVPFLLPSPLLSLLTRLLAIKSLLATSFLIYALRPEDTGFDALNAWAASQPARDPRQAATGGRRPVYGLALAAKIVMAGVDPESELRALKYDYKGA</sequence>
<keyword evidence="2" id="KW-0472">Membrane</keyword>
<protein>
    <submittedName>
        <fullName evidence="3">Uncharacterized protein</fullName>
    </submittedName>
</protein>
<evidence type="ECO:0000256" key="2">
    <source>
        <dbReference type="SAM" id="Phobius"/>
    </source>
</evidence>
<evidence type="ECO:0000256" key="1">
    <source>
        <dbReference type="SAM" id="MobiDB-lite"/>
    </source>
</evidence>
<evidence type="ECO:0000313" key="3">
    <source>
        <dbReference type="EMBL" id="CAI4218194.1"/>
    </source>
</evidence>
<feature type="region of interest" description="Disordered" evidence="1">
    <location>
        <begin position="1"/>
        <end position="25"/>
    </location>
</feature>
<feature type="transmembrane region" description="Helical" evidence="2">
    <location>
        <begin position="51"/>
        <end position="69"/>
    </location>
</feature>
<name>A0A9P1H7C5_9PEZI</name>